<protein>
    <submittedName>
        <fullName evidence="5">Sugar transferase</fullName>
    </submittedName>
</protein>
<feature type="domain" description="Bacterial sugar transferase" evidence="4">
    <location>
        <begin position="11"/>
        <end position="192"/>
    </location>
</feature>
<gene>
    <name evidence="5" type="ORF">GU920_03010</name>
</gene>
<accession>A0ABW9Y1V8</accession>
<evidence type="ECO:0000256" key="2">
    <source>
        <dbReference type="ARBA" id="ARBA00023169"/>
    </source>
</evidence>
<evidence type="ECO:0000259" key="4">
    <source>
        <dbReference type="Pfam" id="PF02397"/>
    </source>
</evidence>
<evidence type="ECO:0000313" key="6">
    <source>
        <dbReference type="Proteomes" id="UP001517376"/>
    </source>
</evidence>
<feature type="transmembrane region" description="Helical" evidence="3">
    <location>
        <begin position="179"/>
        <end position="197"/>
    </location>
</feature>
<evidence type="ECO:0000256" key="1">
    <source>
        <dbReference type="ARBA" id="ARBA00006464"/>
    </source>
</evidence>
<sequence>MGHPHRGWITRAFDLTVVFLAIPFVLLVAAVLLVLNPIYNPGPLFFRQKRMGKGCTSFSMWKFRTMLPAQVELRSHDAPLDRHRITRLGAILRKSRLDELPNLINVLRGEMAIVGPRPDAWDHAVVHIRTIPRYAQRFAVLPGITGLAQVRAGYADDYKSVCRKARLDAIYVRNRSLRMDGGIVLLTFLVMLTGFGGR</sequence>
<dbReference type="Proteomes" id="UP001517376">
    <property type="component" value="Unassembled WGS sequence"/>
</dbReference>
<organism evidence="5 6">
    <name type="scientific">Paragemmobacter ruber</name>
    <dbReference type="NCBI Taxonomy" id="1985673"/>
    <lineage>
        <taxon>Bacteria</taxon>
        <taxon>Pseudomonadati</taxon>
        <taxon>Pseudomonadota</taxon>
        <taxon>Alphaproteobacteria</taxon>
        <taxon>Rhodobacterales</taxon>
        <taxon>Paracoccaceae</taxon>
        <taxon>Paragemmobacter</taxon>
    </lineage>
</organism>
<keyword evidence="3" id="KW-0812">Transmembrane</keyword>
<dbReference type="Pfam" id="PF02397">
    <property type="entry name" value="Bac_transf"/>
    <property type="match status" value="1"/>
</dbReference>
<reference evidence="6" key="1">
    <citation type="submission" date="2020-01" db="EMBL/GenBank/DDBJ databases">
        <title>Sphingomonas sp. strain CSW-10.</title>
        <authorList>
            <person name="Chen W.-M."/>
        </authorList>
    </citation>
    <scope>NUCLEOTIDE SEQUENCE [LARGE SCALE GENOMIC DNA]</scope>
    <source>
        <strain evidence="6">CCP-1</strain>
    </source>
</reference>
<dbReference type="PANTHER" id="PTHR30576:SF0">
    <property type="entry name" value="UNDECAPRENYL-PHOSPHATE N-ACETYLGALACTOSAMINYL 1-PHOSPHATE TRANSFERASE-RELATED"/>
    <property type="match status" value="1"/>
</dbReference>
<proteinExistence type="inferred from homology"/>
<dbReference type="PANTHER" id="PTHR30576">
    <property type="entry name" value="COLANIC BIOSYNTHESIS UDP-GLUCOSE LIPID CARRIER TRANSFERASE"/>
    <property type="match status" value="1"/>
</dbReference>
<comment type="similarity">
    <text evidence="1">Belongs to the bacterial sugar transferase family.</text>
</comment>
<dbReference type="EMBL" id="JAAATW010000001">
    <property type="protein sequence ID" value="NBE06488.1"/>
    <property type="molecule type" value="Genomic_DNA"/>
</dbReference>
<dbReference type="GO" id="GO:0016740">
    <property type="term" value="F:transferase activity"/>
    <property type="evidence" value="ECO:0007669"/>
    <property type="project" value="UniProtKB-KW"/>
</dbReference>
<feature type="transmembrane region" description="Helical" evidence="3">
    <location>
        <begin position="15"/>
        <end position="39"/>
    </location>
</feature>
<name>A0ABW9Y1V8_9RHOB</name>
<evidence type="ECO:0000313" key="5">
    <source>
        <dbReference type="EMBL" id="NBE06488.1"/>
    </source>
</evidence>
<keyword evidence="3" id="KW-1133">Transmembrane helix</keyword>
<keyword evidence="6" id="KW-1185">Reference proteome</keyword>
<keyword evidence="5" id="KW-0808">Transferase</keyword>
<dbReference type="InterPro" id="IPR003362">
    <property type="entry name" value="Bact_transf"/>
</dbReference>
<keyword evidence="2" id="KW-0270">Exopolysaccharide synthesis</keyword>
<keyword evidence="3" id="KW-0472">Membrane</keyword>
<comment type="caution">
    <text evidence="5">The sequence shown here is derived from an EMBL/GenBank/DDBJ whole genome shotgun (WGS) entry which is preliminary data.</text>
</comment>
<evidence type="ECO:0000256" key="3">
    <source>
        <dbReference type="SAM" id="Phobius"/>
    </source>
</evidence>